<dbReference type="PANTHER" id="PTHR47958">
    <property type="entry name" value="ATP-DEPENDENT RNA HELICASE DBP3"/>
    <property type="match status" value="1"/>
</dbReference>
<evidence type="ECO:0000313" key="9">
    <source>
        <dbReference type="Proteomes" id="UP001159405"/>
    </source>
</evidence>
<dbReference type="PROSITE" id="PS51192">
    <property type="entry name" value="HELICASE_ATP_BIND_1"/>
    <property type="match status" value="1"/>
</dbReference>
<evidence type="ECO:0000313" key="8">
    <source>
        <dbReference type="EMBL" id="CAH3124873.1"/>
    </source>
</evidence>
<dbReference type="InterPro" id="IPR011545">
    <property type="entry name" value="DEAD/DEAH_box_helicase_dom"/>
</dbReference>
<dbReference type="EMBL" id="CALNXK010000040">
    <property type="protein sequence ID" value="CAH3124873.1"/>
    <property type="molecule type" value="Genomic_DNA"/>
</dbReference>
<reference evidence="8 9" key="1">
    <citation type="submission" date="2022-05" db="EMBL/GenBank/DDBJ databases">
        <authorList>
            <consortium name="Genoscope - CEA"/>
            <person name="William W."/>
        </authorList>
    </citation>
    <scope>NUCLEOTIDE SEQUENCE [LARGE SCALE GENOMIC DNA]</scope>
</reference>
<evidence type="ECO:0000259" key="7">
    <source>
        <dbReference type="PROSITE" id="PS51194"/>
    </source>
</evidence>
<accession>A0ABN8NXC8</accession>
<keyword evidence="4" id="KW-0347">Helicase</keyword>
<dbReference type="Proteomes" id="UP001159405">
    <property type="component" value="Unassembled WGS sequence"/>
</dbReference>
<evidence type="ECO:0000256" key="1">
    <source>
        <dbReference type="ARBA" id="ARBA00012552"/>
    </source>
</evidence>
<comment type="caution">
    <text evidence="8">The sequence shown here is derived from an EMBL/GenBank/DDBJ whole genome shotgun (WGS) entry which is preliminary data.</text>
</comment>
<evidence type="ECO:0000256" key="4">
    <source>
        <dbReference type="ARBA" id="ARBA00022806"/>
    </source>
</evidence>
<dbReference type="SUPFAM" id="SSF52540">
    <property type="entry name" value="P-loop containing nucleoside triphosphate hydrolases"/>
    <property type="match status" value="1"/>
</dbReference>
<dbReference type="InterPro" id="IPR027417">
    <property type="entry name" value="P-loop_NTPase"/>
</dbReference>
<protein>
    <recommendedName>
        <fullName evidence="1">RNA helicase</fullName>
        <ecNumber evidence="1">3.6.4.13</ecNumber>
    </recommendedName>
</protein>
<dbReference type="Pfam" id="PF00270">
    <property type="entry name" value="DEAD"/>
    <property type="match status" value="1"/>
</dbReference>
<dbReference type="CDD" id="cd18787">
    <property type="entry name" value="SF2_C_DEAD"/>
    <property type="match status" value="1"/>
</dbReference>
<name>A0ABN8NXC8_9CNID</name>
<evidence type="ECO:0000256" key="5">
    <source>
        <dbReference type="ARBA" id="ARBA00022840"/>
    </source>
</evidence>
<dbReference type="PROSITE" id="PS51194">
    <property type="entry name" value="HELICASE_CTER"/>
    <property type="match status" value="1"/>
</dbReference>
<feature type="domain" description="Helicase ATP-binding" evidence="6">
    <location>
        <begin position="1"/>
        <end position="168"/>
    </location>
</feature>
<keyword evidence="9" id="KW-1185">Reference proteome</keyword>
<keyword evidence="5" id="KW-0067">ATP-binding</keyword>
<keyword evidence="2" id="KW-0547">Nucleotide-binding</keyword>
<sequence>MFRPNNMIAQSQSGTGKTAAFVLPMLSRVDATKNFPQAICISPTYQLALQTGQVAEKMAKFCPEVKIGYALRGERVLKGQKLIGHIIFATSGTLLYWIQRHRVLDPKKIKMIVLDEADVMMAQQGHQDQVIRIYRTLPKDCQMLLFSSTYDDEVMKFAKTVVPDPIIIRLRREEESLDNIKQYYVVCRDKEDKFQALSNMYGVVSIGQCIVFCHTRKSALLLARKMTADGHSVALLSGEMRVEQRLAVLNRFREGRKRLLIATNVSVRGIDVEQVNVVINYDMPVQPTGQPDYQTYLRSIGRTGRFGKSGIAVNFINGQRWSMTIIKKIEEHFGKKIWLLQTDDVDELEKVGSNFEPPT</sequence>
<evidence type="ECO:0000256" key="2">
    <source>
        <dbReference type="ARBA" id="ARBA00022741"/>
    </source>
</evidence>
<dbReference type="SMART" id="SM00487">
    <property type="entry name" value="DEXDc"/>
    <property type="match status" value="1"/>
</dbReference>
<evidence type="ECO:0000259" key="6">
    <source>
        <dbReference type="PROSITE" id="PS51192"/>
    </source>
</evidence>
<dbReference type="SMART" id="SM00490">
    <property type="entry name" value="HELICc"/>
    <property type="match status" value="1"/>
</dbReference>
<dbReference type="EC" id="3.6.4.13" evidence="1"/>
<evidence type="ECO:0000256" key="3">
    <source>
        <dbReference type="ARBA" id="ARBA00022801"/>
    </source>
</evidence>
<gene>
    <name evidence="8" type="ORF">PLOB_00031444</name>
</gene>
<organism evidence="8 9">
    <name type="scientific">Porites lobata</name>
    <dbReference type="NCBI Taxonomy" id="104759"/>
    <lineage>
        <taxon>Eukaryota</taxon>
        <taxon>Metazoa</taxon>
        <taxon>Cnidaria</taxon>
        <taxon>Anthozoa</taxon>
        <taxon>Hexacorallia</taxon>
        <taxon>Scleractinia</taxon>
        <taxon>Fungiina</taxon>
        <taxon>Poritidae</taxon>
        <taxon>Porites</taxon>
    </lineage>
</organism>
<dbReference type="InterPro" id="IPR014001">
    <property type="entry name" value="Helicase_ATP-bd"/>
</dbReference>
<feature type="domain" description="Helicase C-terminal" evidence="7">
    <location>
        <begin position="179"/>
        <end position="352"/>
    </location>
</feature>
<dbReference type="Pfam" id="PF00271">
    <property type="entry name" value="Helicase_C"/>
    <property type="match status" value="1"/>
</dbReference>
<keyword evidence="3" id="KW-0378">Hydrolase</keyword>
<proteinExistence type="predicted"/>
<dbReference type="Gene3D" id="3.40.50.300">
    <property type="entry name" value="P-loop containing nucleotide triphosphate hydrolases"/>
    <property type="match status" value="2"/>
</dbReference>
<dbReference type="InterPro" id="IPR001650">
    <property type="entry name" value="Helicase_C-like"/>
</dbReference>